<dbReference type="AlphaFoldDB" id="A0A0D0E1P5"/>
<accession>A0A0D0E1P5</accession>
<dbReference type="InterPro" id="IPR029058">
    <property type="entry name" value="AB_hydrolase_fold"/>
</dbReference>
<name>A0A0D0E1P5_9AGAM</name>
<dbReference type="InterPro" id="IPR050471">
    <property type="entry name" value="AB_hydrolase"/>
</dbReference>
<evidence type="ECO:0000313" key="2">
    <source>
        <dbReference type="EMBL" id="KIK94289.1"/>
    </source>
</evidence>
<dbReference type="EMBL" id="KN825118">
    <property type="protein sequence ID" value="KIK94289.1"/>
    <property type="molecule type" value="Genomic_DNA"/>
</dbReference>
<dbReference type="Proteomes" id="UP000054538">
    <property type="component" value="Unassembled WGS sequence"/>
</dbReference>
<gene>
    <name evidence="2" type="ORF">PAXRUDRAFT_828151</name>
</gene>
<keyword evidence="3" id="KW-1185">Reference proteome</keyword>
<sequence length="305" mass="34483">MCSFSRFKLPDGTELAYEVLGSKHVTSATPFIFVVGMTGCRGDMKELTNEIALNRLVLIYDHRGMGDSTVREQETFTIEILARDLLLLIQSLGWSEVVLCGHSMGGVIVQQLLFLPYHPTDPNCLPFQVTHVILAATLHAPIKDARHGLKFPRRPSGPLSLEQMTQIIHQTMSYDFDPEWFSDEAHQPRIKQLVRRGLIGRPFKTIERQRKATSKFDFTGLHSKLSPDIRFLIIHGELDQIVPFSYAQGFLDLIPWARLVPIGDTPGSIPHGRFGHSWVEYFTAELWCKVIEAFLESDGSAKARL</sequence>
<dbReference type="Pfam" id="PF00561">
    <property type="entry name" value="Abhydrolase_1"/>
    <property type="match status" value="1"/>
</dbReference>
<reference evidence="2 3" key="1">
    <citation type="submission" date="2014-04" db="EMBL/GenBank/DDBJ databases">
        <authorList>
            <consortium name="DOE Joint Genome Institute"/>
            <person name="Kuo A."/>
            <person name="Kohler A."/>
            <person name="Jargeat P."/>
            <person name="Nagy L.G."/>
            <person name="Floudas D."/>
            <person name="Copeland A."/>
            <person name="Barry K.W."/>
            <person name="Cichocki N."/>
            <person name="Veneault-Fourrey C."/>
            <person name="LaButti K."/>
            <person name="Lindquist E.A."/>
            <person name="Lipzen A."/>
            <person name="Lundell T."/>
            <person name="Morin E."/>
            <person name="Murat C."/>
            <person name="Sun H."/>
            <person name="Tunlid A."/>
            <person name="Henrissat B."/>
            <person name="Grigoriev I.V."/>
            <person name="Hibbett D.S."/>
            <person name="Martin F."/>
            <person name="Nordberg H.P."/>
            <person name="Cantor M.N."/>
            <person name="Hua S.X."/>
        </authorList>
    </citation>
    <scope>NUCLEOTIDE SEQUENCE [LARGE SCALE GENOMIC DNA]</scope>
    <source>
        <strain evidence="2 3">Ve08.2h10</strain>
    </source>
</reference>
<dbReference type="SUPFAM" id="SSF53474">
    <property type="entry name" value="alpha/beta-Hydrolases"/>
    <property type="match status" value="1"/>
</dbReference>
<dbReference type="Gene3D" id="3.40.50.1820">
    <property type="entry name" value="alpha/beta hydrolase"/>
    <property type="match status" value="1"/>
</dbReference>
<dbReference type="InterPro" id="IPR000073">
    <property type="entry name" value="AB_hydrolase_1"/>
</dbReference>
<evidence type="ECO:0000313" key="3">
    <source>
        <dbReference type="Proteomes" id="UP000054538"/>
    </source>
</evidence>
<dbReference type="InParanoid" id="A0A0D0E1P5"/>
<dbReference type="OrthoDB" id="8119704at2759"/>
<dbReference type="STRING" id="930991.A0A0D0E1P5"/>
<evidence type="ECO:0000259" key="1">
    <source>
        <dbReference type="Pfam" id="PF00561"/>
    </source>
</evidence>
<dbReference type="PANTHER" id="PTHR43433:SF5">
    <property type="entry name" value="AB HYDROLASE-1 DOMAIN-CONTAINING PROTEIN"/>
    <property type="match status" value="1"/>
</dbReference>
<proteinExistence type="predicted"/>
<feature type="domain" description="AB hydrolase-1" evidence="1">
    <location>
        <begin position="30"/>
        <end position="113"/>
    </location>
</feature>
<dbReference type="HOGENOM" id="CLU_020336_25_0_1"/>
<reference evidence="3" key="2">
    <citation type="submission" date="2015-01" db="EMBL/GenBank/DDBJ databases">
        <title>Evolutionary Origins and Diversification of the Mycorrhizal Mutualists.</title>
        <authorList>
            <consortium name="DOE Joint Genome Institute"/>
            <consortium name="Mycorrhizal Genomics Consortium"/>
            <person name="Kohler A."/>
            <person name="Kuo A."/>
            <person name="Nagy L.G."/>
            <person name="Floudas D."/>
            <person name="Copeland A."/>
            <person name="Barry K.W."/>
            <person name="Cichocki N."/>
            <person name="Veneault-Fourrey C."/>
            <person name="LaButti K."/>
            <person name="Lindquist E.A."/>
            <person name="Lipzen A."/>
            <person name="Lundell T."/>
            <person name="Morin E."/>
            <person name="Murat C."/>
            <person name="Riley R."/>
            <person name="Ohm R."/>
            <person name="Sun H."/>
            <person name="Tunlid A."/>
            <person name="Henrissat B."/>
            <person name="Grigoriev I.V."/>
            <person name="Hibbett D.S."/>
            <person name="Martin F."/>
        </authorList>
    </citation>
    <scope>NUCLEOTIDE SEQUENCE [LARGE SCALE GENOMIC DNA]</scope>
    <source>
        <strain evidence="3">Ve08.2h10</strain>
    </source>
</reference>
<protein>
    <recommendedName>
        <fullName evidence="1">AB hydrolase-1 domain-containing protein</fullName>
    </recommendedName>
</protein>
<organism evidence="2 3">
    <name type="scientific">Paxillus rubicundulus Ve08.2h10</name>
    <dbReference type="NCBI Taxonomy" id="930991"/>
    <lineage>
        <taxon>Eukaryota</taxon>
        <taxon>Fungi</taxon>
        <taxon>Dikarya</taxon>
        <taxon>Basidiomycota</taxon>
        <taxon>Agaricomycotina</taxon>
        <taxon>Agaricomycetes</taxon>
        <taxon>Agaricomycetidae</taxon>
        <taxon>Boletales</taxon>
        <taxon>Paxilineae</taxon>
        <taxon>Paxillaceae</taxon>
        <taxon>Paxillus</taxon>
    </lineage>
</organism>
<dbReference type="PANTHER" id="PTHR43433">
    <property type="entry name" value="HYDROLASE, ALPHA/BETA FOLD FAMILY PROTEIN"/>
    <property type="match status" value="1"/>
</dbReference>